<evidence type="ECO:0000256" key="1">
    <source>
        <dbReference type="SAM" id="MobiDB-lite"/>
    </source>
</evidence>
<feature type="region of interest" description="Disordered" evidence="1">
    <location>
        <begin position="1"/>
        <end position="31"/>
    </location>
</feature>
<accession>A0A1V6UIY8</accession>
<feature type="compositionally biased region" description="Low complexity" evidence="1">
    <location>
        <begin position="138"/>
        <end position="157"/>
    </location>
</feature>
<dbReference type="EMBL" id="MDDG01000008">
    <property type="protein sequence ID" value="OQE38412.1"/>
    <property type="molecule type" value="Genomic_DNA"/>
</dbReference>
<dbReference type="Proteomes" id="UP000191500">
    <property type="component" value="Unassembled WGS sequence"/>
</dbReference>
<proteinExistence type="predicted"/>
<feature type="region of interest" description="Disordered" evidence="1">
    <location>
        <begin position="137"/>
        <end position="181"/>
    </location>
</feature>
<protein>
    <submittedName>
        <fullName evidence="2">Uncharacterized protein</fullName>
    </submittedName>
</protein>
<evidence type="ECO:0000313" key="2">
    <source>
        <dbReference type="EMBL" id="OQE38412.1"/>
    </source>
</evidence>
<feature type="compositionally biased region" description="Polar residues" evidence="1">
    <location>
        <begin position="158"/>
        <end position="168"/>
    </location>
</feature>
<sequence>MANIDKPEATKELTMPEKRPCSLEPWPGMDKGLADTDEVQNRISNLKEKVHGQEGRLKKIELQDDIVQQKITNLEGQLSTRDFFQQHNRLKEKFTMHERLLEIADQQINTQQELIKHLLEAQASTARQLALITQKLSQQPEQWAQQPQGESPEGQQSNPGGVNKSTDASDYILVSEDEVTN</sequence>
<organism evidence="2 3">
    <name type="scientific">Penicillium coprophilum</name>
    <dbReference type="NCBI Taxonomy" id="36646"/>
    <lineage>
        <taxon>Eukaryota</taxon>
        <taxon>Fungi</taxon>
        <taxon>Dikarya</taxon>
        <taxon>Ascomycota</taxon>
        <taxon>Pezizomycotina</taxon>
        <taxon>Eurotiomycetes</taxon>
        <taxon>Eurotiomycetidae</taxon>
        <taxon>Eurotiales</taxon>
        <taxon>Aspergillaceae</taxon>
        <taxon>Penicillium</taxon>
    </lineage>
</organism>
<dbReference type="AlphaFoldDB" id="A0A1V6UIY8"/>
<name>A0A1V6UIY8_9EURO</name>
<keyword evidence="3" id="KW-1185">Reference proteome</keyword>
<reference evidence="3" key="1">
    <citation type="journal article" date="2017" name="Nat. Microbiol.">
        <title>Global analysis of biosynthetic gene clusters reveals vast potential of secondary metabolite production in Penicillium species.</title>
        <authorList>
            <person name="Nielsen J.C."/>
            <person name="Grijseels S."/>
            <person name="Prigent S."/>
            <person name="Ji B."/>
            <person name="Dainat J."/>
            <person name="Nielsen K.F."/>
            <person name="Frisvad J.C."/>
            <person name="Workman M."/>
            <person name="Nielsen J."/>
        </authorList>
    </citation>
    <scope>NUCLEOTIDE SEQUENCE [LARGE SCALE GENOMIC DNA]</scope>
    <source>
        <strain evidence="3">IBT 31321</strain>
    </source>
</reference>
<evidence type="ECO:0000313" key="3">
    <source>
        <dbReference type="Proteomes" id="UP000191500"/>
    </source>
</evidence>
<feature type="compositionally biased region" description="Basic and acidic residues" evidence="1">
    <location>
        <begin position="1"/>
        <end position="21"/>
    </location>
</feature>
<comment type="caution">
    <text evidence="2">The sequence shown here is derived from an EMBL/GenBank/DDBJ whole genome shotgun (WGS) entry which is preliminary data.</text>
</comment>
<gene>
    <name evidence="2" type="ORF">PENCOP_c008G03914</name>
</gene>